<protein>
    <submittedName>
        <fullName evidence="1">Acetoin catabolism protein X</fullName>
    </submittedName>
    <submittedName>
        <fullName evidence="2">Polyphosphate/ATP-dependent NAD kinase</fullName>
    </submittedName>
</protein>
<evidence type="ECO:0000313" key="3">
    <source>
        <dbReference type="Proteomes" id="UP000273626"/>
    </source>
</evidence>
<sequence length="338" mass="35762">MVKVGIIANPISARDIRRVISHAGNLPINDRANIVLRMMAGLAAAGVEEVLVMPENGGIRFHLERSIRREARLGHANFPQLRYLDMPVTATPEDSARAARMMAAEGVAAIVVLGGDGTNRVVVGACGSVPVAGVSTGTNNAFPELREPTITGLAVGLAATGQVPAELALRPNKWLEVALNDDRREIALVDVAVVEDRFVGARAIWKTTGFRDLFVTFGLPQAIGMSAIAGLCDPVDRATPEGRHIRLSPDAPRQLLAPIAPGLIDRLGIAGVARMAPGRAHAPSIRAGTLAFDGERELTFTEGDRVSVRLVPDAFRTIDVPACMAHAAAAGLFIRNPD</sequence>
<keyword evidence="2" id="KW-0418">Kinase</keyword>
<dbReference type="PANTHER" id="PTHR40697">
    <property type="entry name" value="ACETOIN CATABOLISM PROTEIN X"/>
    <property type="match status" value="1"/>
</dbReference>
<keyword evidence="2" id="KW-0808">Transferase</keyword>
<dbReference type="EMBL" id="CP044425">
    <property type="protein sequence ID" value="QFG36225.1"/>
    <property type="molecule type" value="Genomic_DNA"/>
</dbReference>
<accession>A0AAE6TVX6</accession>
<dbReference type="GO" id="GO:0003951">
    <property type="term" value="F:NAD+ kinase activity"/>
    <property type="evidence" value="ECO:0007669"/>
    <property type="project" value="InterPro"/>
</dbReference>
<gene>
    <name evidence="2" type="ORF">BDE18_4164</name>
    <name evidence="1" type="ORF">ESD82_08260</name>
</gene>
<dbReference type="Pfam" id="PF01513">
    <property type="entry name" value="NAD_kinase"/>
    <property type="match status" value="1"/>
</dbReference>
<dbReference type="GO" id="GO:0006741">
    <property type="term" value="P:NADP+ biosynthetic process"/>
    <property type="evidence" value="ECO:0007669"/>
    <property type="project" value="InterPro"/>
</dbReference>
<dbReference type="SUPFAM" id="SSF111331">
    <property type="entry name" value="NAD kinase/diacylglycerol kinase-like"/>
    <property type="match status" value="1"/>
</dbReference>
<reference evidence="2 3" key="1">
    <citation type="submission" date="2018-10" db="EMBL/GenBank/DDBJ databases">
        <title>Genomic Encyclopedia of Archaeal and Bacterial Type Strains, Phase II (KMG-II): from individual species to whole genera.</title>
        <authorList>
            <person name="Goeker M."/>
        </authorList>
    </citation>
    <scope>NUCLEOTIDE SEQUENCE [LARGE SCALE GENOMIC DNA]</scope>
    <source>
        <strain evidence="3">ATCC 35512 / DSM 2944 / CIP 106514 / LMD 82.5 / NBRC 102493 / NCCB 82005 / GB17</strain>
        <strain evidence="2">DSM 2944</strain>
    </source>
</reference>
<dbReference type="Proteomes" id="UP000273626">
    <property type="component" value="Unassembled WGS sequence"/>
</dbReference>
<keyword evidence="1" id="KW-0614">Plasmid</keyword>
<dbReference type="RefSeq" id="WP_123130408.1">
    <property type="nucleotide sequence ID" value="NZ_CP044425.1"/>
</dbReference>
<dbReference type="InterPro" id="IPR017438">
    <property type="entry name" value="ATP-NAD_kinase_N"/>
</dbReference>
<dbReference type="InterPro" id="IPR016064">
    <property type="entry name" value="NAD/diacylglycerol_kinase_sf"/>
</dbReference>
<dbReference type="Gene3D" id="3.40.50.10330">
    <property type="entry name" value="Probable inorganic polyphosphate/atp-NAD kinase, domain 1"/>
    <property type="match status" value="1"/>
</dbReference>
<dbReference type="KEGG" id="ppan:ESD82_08260"/>
<dbReference type="InterPro" id="IPR039065">
    <property type="entry name" value="AcoX-like"/>
</dbReference>
<evidence type="ECO:0000313" key="1">
    <source>
        <dbReference type="EMBL" id="QFG36225.1"/>
    </source>
</evidence>
<dbReference type="GO" id="GO:0051287">
    <property type="term" value="F:NAD binding"/>
    <property type="evidence" value="ECO:0007669"/>
    <property type="project" value="UniProtKB-ARBA"/>
</dbReference>
<dbReference type="EMBL" id="RBLI01000003">
    <property type="protein sequence ID" value="RKS43200.1"/>
    <property type="molecule type" value="Genomic_DNA"/>
</dbReference>
<proteinExistence type="predicted"/>
<geneLocation type="plasmid" evidence="4">
    <name>ppan2</name>
</geneLocation>
<dbReference type="GO" id="GO:0005524">
    <property type="term" value="F:ATP binding"/>
    <property type="evidence" value="ECO:0007669"/>
    <property type="project" value="UniProtKB-ARBA"/>
</dbReference>
<dbReference type="InterPro" id="IPR002504">
    <property type="entry name" value="NADK"/>
</dbReference>
<dbReference type="PIRSF" id="PIRSF018567">
    <property type="entry name" value="AcoX"/>
    <property type="match status" value="1"/>
</dbReference>
<dbReference type="AlphaFoldDB" id="A0AAE6TVX6"/>
<keyword evidence="3" id="KW-1185">Reference proteome</keyword>
<geneLocation type="plasmid" evidence="1">
    <name>pPAN2</name>
</geneLocation>
<dbReference type="InterPro" id="IPR011391">
    <property type="entry name" value="AcoX_kinase"/>
</dbReference>
<reference evidence="1 4" key="2">
    <citation type="submission" date="2019-01" db="EMBL/GenBank/DDBJ databases">
        <title>Complete Genome Sequence and Annotation of the Paracoccus pantotrophus type strain DSM 2944.</title>
        <authorList>
            <person name="Bockwoldt J.A."/>
            <person name="Zimmermann M."/>
            <person name="Tiso T."/>
            <person name="Blank L.M."/>
        </authorList>
    </citation>
    <scope>NUCLEOTIDE SEQUENCE [LARGE SCALE GENOMIC DNA]</scope>
    <source>
        <strain evidence="1 4">DSM 2944</strain>
        <plasmid evidence="1">pPAN2</plasmid>
        <plasmid evidence="4">ppan2</plasmid>
    </source>
</reference>
<evidence type="ECO:0000313" key="4">
    <source>
        <dbReference type="Proteomes" id="UP000326453"/>
    </source>
</evidence>
<organism evidence="1 4">
    <name type="scientific">Paracoccus pantotrophus</name>
    <name type="common">Thiosphaera pantotropha</name>
    <dbReference type="NCBI Taxonomy" id="82367"/>
    <lineage>
        <taxon>Bacteria</taxon>
        <taxon>Pseudomonadati</taxon>
        <taxon>Pseudomonadota</taxon>
        <taxon>Alphaproteobacteria</taxon>
        <taxon>Rhodobacterales</taxon>
        <taxon>Paracoccaceae</taxon>
        <taxon>Paracoccus</taxon>
    </lineage>
</organism>
<dbReference type="PANTHER" id="PTHR40697:SF3">
    <property type="entry name" value="ACETOIN CATABOLISM PROTEIN X"/>
    <property type="match status" value="1"/>
</dbReference>
<dbReference type="Proteomes" id="UP000326453">
    <property type="component" value="Plasmid pPAN2"/>
</dbReference>
<evidence type="ECO:0000313" key="2">
    <source>
        <dbReference type="EMBL" id="RKS43200.1"/>
    </source>
</evidence>
<name>A0AAE6TVX6_PARPN</name>
<dbReference type="GeneID" id="51370557"/>